<evidence type="ECO:0000256" key="1">
    <source>
        <dbReference type="ARBA" id="ARBA00022723"/>
    </source>
</evidence>
<dbReference type="AlphaFoldDB" id="A0A8C0ASH3"/>
<evidence type="ECO:0000256" key="2">
    <source>
        <dbReference type="ARBA" id="ARBA00022801"/>
    </source>
</evidence>
<dbReference type="Ensembl" id="ENSBJAT00000006689.1">
    <property type="protein sequence ID" value="ENSBJAP00000006499.1"/>
    <property type="gene ID" value="ENSBJAG00000004637.1"/>
</dbReference>
<proteinExistence type="predicted"/>
<reference evidence="4" key="2">
    <citation type="submission" date="2025-09" db="UniProtKB">
        <authorList>
            <consortium name="Ensembl"/>
        </authorList>
    </citation>
    <scope>IDENTIFICATION</scope>
</reference>
<dbReference type="Pfam" id="PF00233">
    <property type="entry name" value="PDEase_I"/>
    <property type="match status" value="1"/>
</dbReference>
<dbReference type="GO" id="GO:0004114">
    <property type="term" value="F:3',5'-cyclic-nucleotide phosphodiesterase activity"/>
    <property type="evidence" value="ECO:0007669"/>
    <property type="project" value="InterPro"/>
</dbReference>
<protein>
    <recommendedName>
        <fullName evidence="3">PDEase domain-containing protein</fullName>
    </recommendedName>
</protein>
<reference evidence="4" key="1">
    <citation type="submission" date="2025-08" db="UniProtKB">
        <authorList>
            <consortium name="Ensembl"/>
        </authorList>
    </citation>
    <scope>IDENTIFICATION</scope>
</reference>
<feature type="domain" description="PDEase" evidence="3">
    <location>
        <begin position="1"/>
        <end position="102"/>
    </location>
</feature>
<dbReference type="GO" id="GO:0007165">
    <property type="term" value="P:signal transduction"/>
    <property type="evidence" value="ECO:0007669"/>
    <property type="project" value="InterPro"/>
</dbReference>
<dbReference type="InterPro" id="IPR002073">
    <property type="entry name" value="PDEase_catalytic_dom"/>
</dbReference>
<dbReference type="Proteomes" id="UP000694555">
    <property type="component" value="Unplaced"/>
</dbReference>
<dbReference type="InterPro" id="IPR036971">
    <property type="entry name" value="PDEase_catalytic_dom_sf"/>
</dbReference>
<organism evidence="4 5">
    <name type="scientific">Buteo japonicus</name>
    <dbReference type="NCBI Taxonomy" id="224669"/>
    <lineage>
        <taxon>Eukaryota</taxon>
        <taxon>Metazoa</taxon>
        <taxon>Chordata</taxon>
        <taxon>Craniata</taxon>
        <taxon>Vertebrata</taxon>
        <taxon>Euteleostomi</taxon>
        <taxon>Archelosauria</taxon>
        <taxon>Archosauria</taxon>
        <taxon>Dinosauria</taxon>
        <taxon>Saurischia</taxon>
        <taxon>Theropoda</taxon>
        <taxon>Coelurosauria</taxon>
        <taxon>Aves</taxon>
        <taxon>Neognathae</taxon>
        <taxon>Neoaves</taxon>
        <taxon>Telluraves</taxon>
        <taxon>Accipitrimorphae</taxon>
        <taxon>Accipitriformes</taxon>
        <taxon>Accipitridae</taxon>
        <taxon>Accipitrinae</taxon>
        <taxon>Buteo</taxon>
    </lineage>
</organism>
<evidence type="ECO:0000313" key="5">
    <source>
        <dbReference type="Proteomes" id="UP000694555"/>
    </source>
</evidence>
<accession>A0A8C0ASH3</accession>
<keyword evidence="1" id="KW-0479">Metal-binding</keyword>
<keyword evidence="5" id="KW-1185">Reference proteome</keyword>
<dbReference type="PANTHER" id="PTHR11347">
    <property type="entry name" value="CYCLIC NUCLEOTIDE PHOSPHODIESTERASE"/>
    <property type="match status" value="1"/>
</dbReference>
<keyword evidence="2" id="KW-0378">Hydrolase</keyword>
<evidence type="ECO:0000313" key="4">
    <source>
        <dbReference type="Ensembl" id="ENSBJAP00000006499.1"/>
    </source>
</evidence>
<dbReference type="Gene3D" id="1.10.1300.10">
    <property type="entry name" value="3'5'-cyclic nucleotide phosphodiesterase, catalytic domain"/>
    <property type="match status" value="1"/>
</dbReference>
<name>A0A8C0ASH3_9AVES</name>
<evidence type="ECO:0000259" key="3">
    <source>
        <dbReference type="PROSITE" id="PS51845"/>
    </source>
</evidence>
<sequence>MRKSKCLWSLVHDQNNDLGVALLVAAEFWEQGDLEISVLQQQPIPMMDRRKVAEIPKLQVGFIDFMKMCRCGEFSHFHKEIQPMLDGLLKNINEWKTHADEYDAKPKALEEEKKKEEEKMAAKKGLKQYLAFSCPA</sequence>
<dbReference type="GO" id="GO:0046872">
    <property type="term" value="F:metal ion binding"/>
    <property type="evidence" value="ECO:0007669"/>
    <property type="project" value="UniProtKB-KW"/>
</dbReference>
<dbReference type="PROSITE" id="PS51845">
    <property type="entry name" value="PDEASE_I_2"/>
    <property type="match status" value="1"/>
</dbReference>
<dbReference type="SUPFAM" id="SSF109604">
    <property type="entry name" value="HD-domain/PDEase-like"/>
    <property type="match status" value="1"/>
</dbReference>